<feature type="transmembrane region" description="Helical" evidence="1">
    <location>
        <begin position="140"/>
        <end position="159"/>
    </location>
</feature>
<dbReference type="Gene3D" id="3.30.565.10">
    <property type="entry name" value="Histidine kinase-like ATPase, C-terminal domain"/>
    <property type="match status" value="1"/>
</dbReference>
<keyword evidence="3" id="KW-0418">Kinase</keyword>
<dbReference type="AlphaFoldDB" id="A0A0P6S6J4"/>
<accession>A0A0P6S6J4</accession>
<organism evidence="3 4">
    <name type="scientific">Streptococcus phocae</name>
    <dbReference type="NCBI Taxonomy" id="119224"/>
    <lineage>
        <taxon>Bacteria</taxon>
        <taxon>Bacillati</taxon>
        <taxon>Bacillota</taxon>
        <taxon>Bacilli</taxon>
        <taxon>Lactobacillales</taxon>
        <taxon>Streptococcaceae</taxon>
        <taxon>Streptococcus</taxon>
    </lineage>
</organism>
<evidence type="ECO:0000313" key="4">
    <source>
        <dbReference type="Proteomes" id="UP000049578"/>
    </source>
</evidence>
<keyword evidence="1" id="KW-0472">Membrane</keyword>
<sequence>MTEIRIFSSLAGLKLPVWKRLFLLAIALFFNQFTSLSPLMIDPFLFFLALKCEKVPIFRLKTFFLAFGPSVFVDLFSRFIEIIIIPYLFASHHLTIDHMLIDLIAYLLIFPSFSLIHYFLGEDYRIIFHDDNSVRSRNVYLVLLIFMIAYYVDIFMILGFTDPFLHFEYPMVVPTSYKLLFLIFTLLLIYLLSYFNHKSKEYLKTELRKEQQGYMANLEMYGKHLEKLYKDVRVFQMDYLNRLDRLGQAIDSGSVRDIQAVYAQTLHDATDYWDDKHYNIAKLGNIKLSAIKSLLSSKVIGAEKAGICLSLEVPDVIEHTDIAELDLLLLLSIFCDNAREAALETDNPSMSIAYFLLEQQQVFVITNSTREEKLDIAKLFEEGYSSKGSGRGIGLSNARRILTKYPNISLATKSSRHQFSQTLTISQQEGNDGS</sequence>
<dbReference type="Pfam" id="PF14501">
    <property type="entry name" value="HATPase_c_5"/>
    <property type="match status" value="1"/>
</dbReference>
<keyword evidence="1" id="KW-1133">Transmembrane helix</keyword>
<dbReference type="RefSeq" id="WP_054279212.1">
    <property type="nucleotide sequence ID" value="NZ_LHQM01000044.1"/>
</dbReference>
<dbReference type="InterPro" id="IPR032834">
    <property type="entry name" value="NatK-like_C"/>
</dbReference>
<keyword evidence="4" id="KW-1185">Reference proteome</keyword>
<gene>
    <name evidence="3" type="ORF">AKK44_07695</name>
</gene>
<keyword evidence="1" id="KW-0812">Transmembrane</keyword>
<dbReference type="GO" id="GO:0016301">
    <property type="term" value="F:kinase activity"/>
    <property type="evidence" value="ECO:0007669"/>
    <property type="project" value="UniProtKB-KW"/>
</dbReference>
<evidence type="ECO:0000259" key="2">
    <source>
        <dbReference type="Pfam" id="PF14501"/>
    </source>
</evidence>
<dbReference type="GO" id="GO:0042802">
    <property type="term" value="F:identical protein binding"/>
    <property type="evidence" value="ECO:0007669"/>
    <property type="project" value="TreeGrafter"/>
</dbReference>
<feature type="transmembrane region" description="Helical" evidence="1">
    <location>
        <begin position="20"/>
        <end position="50"/>
    </location>
</feature>
<feature type="transmembrane region" description="Helical" evidence="1">
    <location>
        <begin position="62"/>
        <end position="88"/>
    </location>
</feature>
<feature type="transmembrane region" description="Helical" evidence="1">
    <location>
        <begin position="179"/>
        <end position="195"/>
    </location>
</feature>
<dbReference type="InterPro" id="IPR036890">
    <property type="entry name" value="HATPase_C_sf"/>
</dbReference>
<reference evidence="3 4" key="1">
    <citation type="submission" date="2015-08" db="EMBL/GenBank/DDBJ databases">
        <title>Genome sequence of Streptococcus phocae subsp. phocae ATCC 51973T isolated from liver specimen obtained from seal.</title>
        <authorList>
            <person name="Avendano-Herrera R."/>
        </authorList>
    </citation>
    <scope>NUCLEOTIDE SEQUENCE [LARGE SCALE GENOMIC DNA]</scope>
    <source>
        <strain evidence="3 4">ATCC 51973</strain>
    </source>
</reference>
<proteinExistence type="predicted"/>
<feature type="domain" description="Sensor histidine kinase NatK-like C-terminal" evidence="2">
    <location>
        <begin position="325"/>
        <end position="425"/>
    </location>
</feature>
<evidence type="ECO:0000256" key="1">
    <source>
        <dbReference type="SAM" id="Phobius"/>
    </source>
</evidence>
<name>A0A0P6S6J4_9STRE</name>
<protein>
    <submittedName>
        <fullName evidence="3">Histidine kinase</fullName>
    </submittedName>
</protein>
<dbReference type="SUPFAM" id="SSF55874">
    <property type="entry name" value="ATPase domain of HSP90 chaperone/DNA topoisomerase II/histidine kinase"/>
    <property type="match status" value="1"/>
</dbReference>
<dbReference type="Proteomes" id="UP000049578">
    <property type="component" value="Unassembled WGS sequence"/>
</dbReference>
<dbReference type="STRING" id="119224.AKK44_07695"/>
<dbReference type="EMBL" id="LHQM01000044">
    <property type="protein sequence ID" value="KPJ21860.1"/>
    <property type="molecule type" value="Genomic_DNA"/>
</dbReference>
<evidence type="ECO:0000313" key="3">
    <source>
        <dbReference type="EMBL" id="KPJ21860.1"/>
    </source>
</evidence>
<dbReference type="PANTHER" id="PTHR40448:SF1">
    <property type="entry name" value="TWO-COMPONENT SENSOR HISTIDINE KINASE"/>
    <property type="match status" value="1"/>
</dbReference>
<keyword evidence="3" id="KW-0808">Transferase</keyword>
<comment type="caution">
    <text evidence="3">The sequence shown here is derived from an EMBL/GenBank/DDBJ whole genome shotgun (WGS) entry which is preliminary data.</text>
</comment>
<dbReference type="PANTHER" id="PTHR40448">
    <property type="entry name" value="TWO-COMPONENT SENSOR HISTIDINE KINASE"/>
    <property type="match status" value="1"/>
</dbReference>
<dbReference type="PATRIC" id="fig|119224.3.peg.1288"/>
<feature type="transmembrane region" description="Helical" evidence="1">
    <location>
        <begin position="100"/>
        <end position="120"/>
    </location>
</feature>